<evidence type="ECO:0000313" key="2">
    <source>
        <dbReference type="Proteomes" id="UP001443914"/>
    </source>
</evidence>
<keyword evidence="2" id="KW-1185">Reference proteome</keyword>
<proteinExistence type="predicted"/>
<name>A0AAW1KUU4_SAPOF</name>
<comment type="caution">
    <text evidence="1">The sequence shown here is derived from an EMBL/GenBank/DDBJ whole genome shotgun (WGS) entry which is preliminary data.</text>
</comment>
<reference evidence="1" key="1">
    <citation type="submission" date="2024-03" db="EMBL/GenBank/DDBJ databases">
        <title>WGS assembly of Saponaria officinalis var. Norfolk2.</title>
        <authorList>
            <person name="Jenkins J."/>
            <person name="Shu S."/>
            <person name="Grimwood J."/>
            <person name="Barry K."/>
            <person name="Goodstein D."/>
            <person name="Schmutz J."/>
            <person name="Leebens-Mack J."/>
            <person name="Osbourn A."/>
        </authorList>
    </citation>
    <scope>NUCLEOTIDE SEQUENCE [LARGE SCALE GENOMIC DNA]</scope>
    <source>
        <strain evidence="1">JIC</strain>
    </source>
</reference>
<protein>
    <submittedName>
        <fullName evidence="1">Uncharacterized protein</fullName>
    </submittedName>
</protein>
<dbReference type="PANTHER" id="PTHR34538">
    <property type="entry name" value="EXPRESSED PROTEIN"/>
    <property type="match status" value="1"/>
</dbReference>
<dbReference type="EMBL" id="JBDFQZ010000005">
    <property type="protein sequence ID" value="KAK9726430.1"/>
    <property type="molecule type" value="Genomic_DNA"/>
</dbReference>
<dbReference type="Proteomes" id="UP001443914">
    <property type="component" value="Unassembled WGS sequence"/>
</dbReference>
<sequence length="100" mass="11662">MTSLKRHVQALTCNGSSKSTTTTSYIRMNKKTTSLESFYQGGSSFFKHIFSKIRYKWKQYYLKRQLRANNVPIFSYDAHSYAQNFDSGCRPSFHRSPFAP</sequence>
<gene>
    <name evidence="1" type="ORF">RND81_05G214600</name>
</gene>
<evidence type="ECO:0000313" key="1">
    <source>
        <dbReference type="EMBL" id="KAK9726430.1"/>
    </source>
</evidence>
<organism evidence="1 2">
    <name type="scientific">Saponaria officinalis</name>
    <name type="common">Common soapwort</name>
    <name type="synonym">Lychnis saponaria</name>
    <dbReference type="NCBI Taxonomy" id="3572"/>
    <lineage>
        <taxon>Eukaryota</taxon>
        <taxon>Viridiplantae</taxon>
        <taxon>Streptophyta</taxon>
        <taxon>Embryophyta</taxon>
        <taxon>Tracheophyta</taxon>
        <taxon>Spermatophyta</taxon>
        <taxon>Magnoliopsida</taxon>
        <taxon>eudicotyledons</taxon>
        <taxon>Gunneridae</taxon>
        <taxon>Pentapetalae</taxon>
        <taxon>Caryophyllales</taxon>
        <taxon>Caryophyllaceae</taxon>
        <taxon>Caryophylleae</taxon>
        <taxon>Saponaria</taxon>
    </lineage>
</organism>
<dbReference type="AlphaFoldDB" id="A0AAW1KUU4"/>
<accession>A0AAW1KUU4</accession>
<dbReference type="PANTHER" id="PTHR34538:SF4">
    <property type="entry name" value="EXPRESSED PROTEIN"/>
    <property type="match status" value="1"/>
</dbReference>